<dbReference type="GO" id="GO:0003723">
    <property type="term" value="F:RNA binding"/>
    <property type="evidence" value="ECO:0007669"/>
    <property type="project" value="InterPro"/>
</dbReference>
<dbReference type="InterPro" id="IPR005561">
    <property type="entry name" value="ANTAR"/>
</dbReference>
<keyword evidence="2" id="KW-1185">Reference proteome</keyword>
<dbReference type="Proteomes" id="UP000199494">
    <property type="component" value="Unassembled WGS sequence"/>
</dbReference>
<organism evidence="1 2">
    <name type="scientific">Prauserella marina</name>
    <dbReference type="NCBI Taxonomy" id="530584"/>
    <lineage>
        <taxon>Bacteria</taxon>
        <taxon>Bacillati</taxon>
        <taxon>Actinomycetota</taxon>
        <taxon>Actinomycetes</taxon>
        <taxon>Pseudonocardiales</taxon>
        <taxon>Pseudonocardiaceae</taxon>
        <taxon>Prauserella</taxon>
    </lineage>
</organism>
<dbReference type="Pfam" id="PF13185">
    <property type="entry name" value="GAF_2"/>
    <property type="match status" value="1"/>
</dbReference>
<dbReference type="Gene3D" id="1.10.10.10">
    <property type="entry name" value="Winged helix-like DNA-binding domain superfamily/Winged helix DNA-binding domain"/>
    <property type="match status" value="1"/>
</dbReference>
<dbReference type="EMBL" id="FMZE01000010">
    <property type="protein sequence ID" value="SDD61863.1"/>
    <property type="molecule type" value="Genomic_DNA"/>
</dbReference>
<dbReference type="InterPro" id="IPR012074">
    <property type="entry name" value="GAF_ANTAR"/>
</dbReference>
<dbReference type="Gene3D" id="3.30.450.40">
    <property type="match status" value="1"/>
</dbReference>
<dbReference type="InterPro" id="IPR036388">
    <property type="entry name" value="WH-like_DNA-bd_sf"/>
</dbReference>
<name>A0A1G6W842_9PSEU</name>
<dbReference type="InterPro" id="IPR003018">
    <property type="entry name" value="GAF"/>
</dbReference>
<gene>
    <name evidence="1" type="ORF">SAMN05421630_110230</name>
</gene>
<dbReference type="PIRSF" id="PIRSF036625">
    <property type="entry name" value="GAF_ANTAR"/>
    <property type="match status" value="1"/>
</dbReference>
<dbReference type="InterPro" id="IPR029016">
    <property type="entry name" value="GAF-like_dom_sf"/>
</dbReference>
<evidence type="ECO:0000313" key="1">
    <source>
        <dbReference type="EMBL" id="SDD61863.1"/>
    </source>
</evidence>
<evidence type="ECO:0000313" key="2">
    <source>
        <dbReference type="Proteomes" id="UP000199494"/>
    </source>
</evidence>
<dbReference type="Pfam" id="PF03861">
    <property type="entry name" value="ANTAR"/>
    <property type="match status" value="1"/>
</dbReference>
<dbReference type="AlphaFoldDB" id="A0A1G6W842"/>
<dbReference type="SUPFAM" id="SSF55781">
    <property type="entry name" value="GAF domain-like"/>
    <property type="match status" value="1"/>
</dbReference>
<reference evidence="1 2" key="1">
    <citation type="submission" date="2016-10" db="EMBL/GenBank/DDBJ databases">
        <authorList>
            <person name="de Groot N.N."/>
        </authorList>
    </citation>
    <scope>NUCLEOTIDE SEQUENCE [LARGE SCALE GENOMIC DNA]</scope>
    <source>
        <strain evidence="1 2">CGMCC 4.5506</strain>
    </source>
</reference>
<dbReference type="STRING" id="530584.SAMN05421630_110230"/>
<dbReference type="SMART" id="SM01012">
    <property type="entry name" value="ANTAR"/>
    <property type="match status" value="1"/>
</dbReference>
<dbReference type="SMART" id="SM00065">
    <property type="entry name" value="GAF"/>
    <property type="match status" value="1"/>
</dbReference>
<proteinExistence type="predicted"/>
<sequence length="247" mass="26005">MAQVTAGDDVAESLRLVSAVLAALRDNDDGLPPIVRVCRACVALLPVDGAAISIIASSGHRQSLYASDAVAAHLETVQFSLGEGPCFEAFDTGEPVLVPDLAQDAAVAWPVFAAQMNPADVGAIFAIPLRRGTARVGAIDMYRRTPGWLLDAELSTALKIADIATSALLTASNTGADGEIDEMWLTTLPGDRAVVHQATGIVIAEFGIPAEQALARLRGYAFVTDRLLDEVAGDLVAKRLHPRVIDR</sequence>
<protein>
    <submittedName>
        <fullName evidence="1">ANTAR domain-containing protein</fullName>
    </submittedName>
</protein>
<accession>A0A1G6W842</accession>